<dbReference type="EMBL" id="LR031568">
    <property type="protein sequence ID" value="VDC60896.1"/>
    <property type="molecule type" value="Genomic_DNA"/>
</dbReference>
<feature type="transmembrane region" description="Helical" evidence="1">
    <location>
        <begin position="12"/>
        <end position="32"/>
    </location>
</feature>
<organism evidence="3">
    <name type="scientific">Brassica campestris</name>
    <name type="common">Field mustard</name>
    <dbReference type="NCBI Taxonomy" id="3711"/>
    <lineage>
        <taxon>Eukaryota</taxon>
        <taxon>Viridiplantae</taxon>
        <taxon>Streptophyta</taxon>
        <taxon>Embryophyta</taxon>
        <taxon>Tracheophyta</taxon>
        <taxon>Spermatophyta</taxon>
        <taxon>Magnoliopsida</taxon>
        <taxon>eudicotyledons</taxon>
        <taxon>Gunneridae</taxon>
        <taxon>Pentapetalae</taxon>
        <taxon>rosids</taxon>
        <taxon>malvids</taxon>
        <taxon>Brassicales</taxon>
        <taxon>Brassicaceae</taxon>
        <taxon>Brassiceae</taxon>
        <taxon>Brassica</taxon>
    </lineage>
</organism>
<evidence type="ECO:0000313" key="2">
    <source>
        <dbReference type="EMBL" id="CAG7862719.1"/>
    </source>
</evidence>
<dbReference type="Proteomes" id="UP000694005">
    <property type="component" value="Chromosome A09"/>
</dbReference>
<dbReference type="AlphaFoldDB" id="A0A3P5Y153"/>
<protein>
    <submittedName>
        <fullName evidence="2">Uncharacterized protein</fullName>
    </submittedName>
</protein>
<dbReference type="Gramene" id="A09p31860.2_BraZ1">
    <property type="protein sequence ID" value="A09p31860.2_BraZ1.CDS"/>
    <property type="gene ID" value="A09g31860.2_BraZ1"/>
</dbReference>
<keyword evidence="1" id="KW-0812">Transmembrane</keyword>
<feature type="non-terminal residue" evidence="3">
    <location>
        <position position="1"/>
    </location>
</feature>
<proteinExistence type="predicted"/>
<sequence length="55" mass="6710">MHIRLTKLQTRIDFMMLIIYTHMIMSIMNAMLPTTVWKKSDKKNILRRLKNVPFF</sequence>
<keyword evidence="1" id="KW-0472">Membrane</keyword>
<dbReference type="EMBL" id="LS974625">
    <property type="protein sequence ID" value="CAG7862719.1"/>
    <property type="molecule type" value="Genomic_DNA"/>
</dbReference>
<reference evidence="3" key="1">
    <citation type="submission" date="2018-11" db="EMBL/GenBank/DDBJ databases">
        <authorList>
            <consortium name="Genoscope - CEA"/>
            <person name="William W."/>
        </authorList>
    </citation>
    <scope>NUCLEOTIDE SEQUENCE</scope>
</reference>
<keyword evidence="1" id="KW-1133">Transmembrane helix</keyword>
<name>A0A3P5Y153_BRACM</name>
<feature type="non-terminal residue" evidence="3">
    <location>
        <position position="55"/>
    </location>
</feature>
<gene>
    <name evidence="3" type="ORF">BRAA09T38507Z</name>
    <name evidence="2" type="ORF">BRAPAZ1V2_A09P31860.2</name>
</gene>
<evidence type="ECO:0000313" key="3">
    <source>
        <dbReference type="EMBL" id="VDC60896.1"/>
    </source>
</evidence>
<evidence type="ECO:0000256" key="1">
    <source>
        <dbReference type="SAM" id="Phobius"/>
    </source>
</evidence>
<accession>A0A3P5Y153</accession>